<keyword evidence="2 5" id="KW-0378">Hydrolase</keyword>
<gene>
    <name evidence="5" type="ORF">DP107_00025</name>
</gene>
<dbReference type="InterPro" id="IPR020084">
    <property type="entry name" value="NUDIX_hydrolase_CS"/>
</dbReference>
<proteinExistence type="predicted"/>
<organism evidence="5 6">
    <name type="scientific">Haloglomus irregulare</name>
    <dbReference type="NCBI Taxonomy" id="2234134"/>
    <lineage>
        <taxon>Archaea</taxon>
        <taxon>Methanobacteriati</taxon>
        <taxon>Methanobacteriota</taxon>
        <taxon>Stenosarchaea group</taxon>
        <taxon>Halobacteria</taxon>
        <taxon>Halobacteriales</taxon>
        <taxon>Natronomonadaceae</taxon>
        <taxon>Haloglomus</taxon>
    </lineage>
</organism>
<dbReference type="Pfam" id="PF00293">
    <property type="entry name" value="NUDIX"/>
    <property type="match status" value="1"/>
</dbReference>
<evidence type="ECO:0000256" key="3">
    <source>
        <dbReference type="SAM" id="MobiDB-lite"/>
    </source>
</evidence>
<comment type="cofactor">
    <cofactor evidence="1">
        <name>Mg(2+)</name>
        <dbReference type="ChEBI" id="CHEBI:18420"/>
    </cofactor>
</comment>
<reference evidence="5 6" key="1">
    <citation type="submission" date="2018-06" db="EMBL/GenBank/DDBJ databases">
        <title>Natronomonas sp. F16-60 a new haloarchaeon isolated from a solar saltern of Isla Cristina, Huelva, Spain.</title>
        <authorList>
            <person name="Duran-Viseras A."/>
            <person name="Sanchez-Porro C."/>
            <person name="Ventosa A."/>
        </authorList>
    </citation>
    <scope>NUCLEOTIDE SEQUENCE [LARGE SCALE GENOMIC DNA]</scope>
    <source>
        <strain evidence="5 6">F16-60</strain>
    </source>
</reference>
<evidence type="ECO:0000259" key="4">
    <source>
        <dbReference type="PROSITE" id="PS51462"/>
    </source>
</evidence>
<feature type="domain" description="Nudix hydrolase" evidence="4">
    <location>
        <begin position="8"/>
        <end position="150"/>
    </location>
</feature>
<evidence type="ECO:0000256" key="2">
    <source>
        <dbReference type="ARBA" id="ARBA00022801"/>
    </source>
</evidence>
<dbReference type="PANTHER" id="PTHR43046">
    <property type="entry name" value="GDP-MANNOSE MANNOSYL HYDROLASE"/>
    <property type="match status" value="1"/>
</dbReference>
<feature type="region of interest" description="Disordered" evidence="3">
    <location>
        <begin position="1"/>
        <end position="23"/>
    </location>
</feature>
<dbReference type="SUPFAM" id="SSF55811">
    <property type="entry name" value="Nudix"/>
    <property type="match status" value="1"/>
</dbReference>
<dbReference type="PROSITE" id="PS00893">
    <property type="entry name" value="NUDIX_BOX"/>
    <property type="match status" value="1"/>
</dbReference>
<name>A0A554NDY4_9EURY</name>
<protein>
    <submittedName>
        <fullName evidence="5">NUDIX hydrolase</fullName>
    </submittedName>
</protein>
<accession>A0A554NDY4</accession>
<comment type="caution">
    <text evidence="5">The sequence shown here is derived from an EMBL/GenBank/DDBJ whole genome shotgun (WGS) entry which is preliminary data.</text>
</comment>
<dbReference type="Proteomes" id="UP000319894">
    <property type="component" value="Unassembled WGS sequence"/>
</dbReference>
<evidence type="ECO:0000313" key="6">
    <source>
        <dbReference type="Proteomes" id="UP000319894"/>
    </source>
</evidence>
<evidence type="ECO:0000256" key="1">
    <source>
        <dbReference type="ARBA" id="ARBA00001946"/>
    </source>
</evidence>
<dbReference type="OrthoDB" id="211338at2157"/>
<dbReference type="RefSeq" id="WP_144260091.1">
    <property type="nucleotide sequence ID" value="NZ_QMDX01000001.1"/>
</dbReference>
<evidence type="ECO:0000313" key="5">
    <source>
        <dbReference type="EMBL" id="TSD15617.1"/>
    </source>
</evidence>
<dbReference type="InterPro" id="IPR015797">
    <property type="entry name" value="NUDIX_hydrolase-like_dom_sf"/>
</dbReference>
<keyword evidence="6" id="KW-1185">Reference proteome</keyword>
<sequence length="155" mass="17355">MTDESRRPRAHTVGIPRRPRDGGEELLVERYTRDGPFYRPIGGGIEFGEHSHEAVVREFREETGYAVEPRAFLGVSENVFTFDGTSGHEVSLVYEVAFLADEPYESETITVTEESDGSTREATWHTPAELRVYGEPCYPEGLFDLLGGADRITTP</sequence>
<dbReference type="EMBL" id="QMDX01000001">
    <property type="protein sequence ID" value="TSD15617.1"/>
    <property type="molecule type" value="Genomic_DNA"/>
</dbReference>
<dbReference type="PROSITE" id="PS51462">
    <property type="entry name" value="NUDIX"/>
    <property type="match status" value="1"/>
</dbReference>
<dbReference type="InParanoid" id="A0A554NDY4"/>
<dbReference type="CDD" id="cd04688">
    <property type="entry name" value="NUDIX_Hydrolase"/>
    <property type="match status" value="1"/>
</dbReference>
<dbReference type="GO" id="GO:0016787">
    <property type="term" value="F:hydrolase activity"/>
    <property type="evidence" value="ECO:0007669"/>
    <property type="project" value="UniProtKB-KW"/>
</dbReference>
<dbReference type="Gene3D" id="3.90.79.10">
    <property type="entry name" value="Nucleoside Triphosphate Pyrophosphohydrolase"/>
    <property type="match status" value="1"/>
</dbReference>
<dbReference type="PANTHER" id="PTHR43046:SF14">
    <property type="entry name" value="MUTT_NUDIX FAMILY PROTEIN"/>
    <property type="match status" value="1"/>
</dbReference>
<dbReference type="AlphaFoldDB" id="A0A554NDY4"/>
<dbReference type="InterPro" id="IPR000086">
    <property type="entry name" value="NUDIX_hydrolase_dom"/>
</dbReference>